<proteinExistence type="predicted"/>
<organism evidence="4 5">
    <name type="scientific">Escherichia coli</name>
    <dbReference type="NCBI Taxonomy" id="562"/>
    <lineage>
        <taxon>Bacteria</taxon>
        <taxon>Pseudomonadati</taxon>
        <taxon>Pseudomonadota</taxon>
        <taxon>Gammaproteobacteria</taxon>
        <taxon>Enterobacterales</taxon>
        <taxon>Enterobacteriaceae</taxon>
        <taxon>Escherichia</taxon>
    </lineage>
</organism>
<dbReference type="Pfam" id="PF17612">
    <property type="entry name" value="DUF5507"/>
    <property type="match status" value="1"/>
</dbReference>
<feature type="region of interest" description="Disordered" evidence="1">
    <location>
        <begin position="343"/>
        <end position="365"/>
    </location>
</feature>
<feature type="domain" description="YpjCB-like N-terminal" evidence="2">
    <location>
        <begin position="1"/>
        <end position="41"/>
    </location>
</feature>
<name>A0A376VDL9_ECOLX</name>
<evidence type="ECO:0000313" key="4">
    <source>
        <dbReference type="EMBL" id="STJ09931.1"/>
    </source>
</evidence>
<reference evidence="4 5" key="1">
    <citation type="submission" date="2018-06" db="EMBL/GenBank/DDBJ databases">
        <authorList>
            <consortium name="Pathogen Informatics"/>
            <person name="Doyle S."/>
        </authorList>
    </citation>
    <scope>NUCLEOTIDE SEQUENCE [LARGE SCALE GENOMIC DNA]</scope>
    <source>
        <strain evidence="4 5">NCTC9077</strain>
    </source>
</reference>
<dbReference type="Pfam" id="PF17621">
    <property type="entry name" value="DUF5508"/>
    <property type="match status" value="1"/>
</dbReference>
<gene>
    <name evidence="4" type="ORF">NCTC9077_01576</name>
</gene>
<protein>
    <recommendedName>
        <fullName evidence="6">DUF5507 domain-containing protein</fullName>
    </recommendedName>
</protein>
<feature type="domain" description="YpjCB-like C-terminal" evidence="3">
    <location>
        <begin position="115"/>
        <end position="365"/>
    </location>
</feature>
<accession>A0A376VDL9</accession>
<dbReference type="AlphaFoldDB" id="A0A376VDL9"/>
<dbReference type="EMBL" id="UGCU01000001">
    <property type="protein sequence ID" value="STJ09931.1"/>
    <property type="molecule type" value="Genomic_DNA"/>
</dbReference>
<sequence length="365" mass="41728">MWEDLLIKLKLENKENAVSETDMSSNKNNVDQFIECAKRNEQTLFGNIRKSDFHVASLQPGRTRSVISETPPNDCMESHNLYENHTDKVSTVTKNSQQVKGHYGDKLKEMQFFLNQMSNALQQDSSLLESKEHTIDIQEKTNKFVQHFQRVLFDKNGRSSEFLLNFYECCYKFLPRAQPQDKIDSYNSALQAFSIFCSSTLTHNNVGFNFKLFPEVKLSGGELETVFKYKNGNFVWEIARIKITLPKEEGGLYNLRGLDFKGCFFSGQNFSNYDIQYVNWGTSLFDLDTPCIFNAPAYNKSNEKSLKRVSENGLSGVLSDRNNKIKLITGVAPFDDILFMDDDFDDSSSEDDPVENSPVVNSPLV</sequence>
<dbReference type="InterPro" id="IPR020227">
    <property type="entry name" value="DUF5507"/>
</dbReference>
<evidence type="ECO:0000313" key="5">
    <source>
        <dbReference type="Proteomes" id="UP000254495"/>
    </source>
</evidence>
<evidence type="ECO:0008006" key="6">
    <source>
        <dbReference type="Google" id="ProtNLM"/>
    </source>
</evidence>
<evidence type="ECO:0000259" key="2">
    <source>
        <dbReference type="Pfam" id="PF17612"/>
    </source>
</evidence>
<evidence type="ECO:0000259" key="3">
    <source>
        <dbReference type="Pfam" id="PF17621"/>
    </source>
</evidence>
<evidence type="ECO:0000256" key="1">
    <source>
        <dbReference type="SAM" id="MobiDB-lite"/>
    </source>
</evidence>
<dbReference type="InterPro" id="IPR035124">
    <property type="entry name" value="DUF5508"/>
</dbReference>
<dbReference type="Proteomes" id="UP000254495">
    <property type="component" value="Unassembled WGS sequence"/>
</dbReference>
<feature type="compositionally biased region" description="Acidic residues" evidence="1">
    <location>
        <begin position="343"/>
        <end position="354"/>
    </location>
</feature>